<dbReference type="Gene3D" id="3.30.700.10">
    <property type="entry name" value="Glycoprotein, Type 4 Pilin"/>
    <property type="match status" value="1"/>
</dbReference>
<dbReference type="AlphaFoldDB" id="B9XPH3"/>
<dbReference type="SUPFAM" id="SSF54523">
    <property type="entry name" value="Pili subunits"/>
    <property type="match status" value="1"/>
</dbReference>
<dbReference type="RefSeq" id="WP_007417709.1">
    <property type="nucleotide sequence ID" value="NZ_ABOX02000046.1"/>
</dbReference>
<dbReference type="OrthoDB" id="285651at2"/>
<dbReference type="Pfam" id="PF07596">
    <property type="entry name" value="SBP_bac_10"/>
    <property type="match status" value="1"/>
</dbReference>
<dbReference type="InterPro" id="IPR011453">
    <property type="entry name" value="DUF1559"/>
</dbReference>
<evidence type="ECO:0000313" key="3">
    <source>
        <dbReference type="EMBL" id="EEF58313.1"/>
    </source>
</evidence>
<evidence type="ECO:0000313" key="4">
    <source>
        <dbReference type="Proteomes" id="UP000003688"/>
    </source>
</evidence>
<dbReference type="PANTHER" id="PTHR30093:SF2">
    <property type="entry name" value="TYPE II SECRETION SYSTEM PROTEIN H"/>
    <property type="match status" value="1"/>
</dbReference>
<proteinExistence type="predicted"/>
<keyword evidence="1" id="KW-0812">Transmembrane</keyword>
<dbReference type="PANTHER" id="PTHR30093">
    <property type="entry name" value="GENERAL SECRETION PATHWAY PROTEIN G"/>
    <property type="match status" value="1"/>
</dbReference>
<evidence type="ECO:0000256" key="1">
    <source>
        <dbReference type="SAM" id="Phobius"/>
    </source>
</evidence>
<protein>
    <recommendedName>
        <fullName evidence="2">DUF1559 domain-containing protein</fullName>
    </recommendedName>
</protein>
<evidence type="ECO:0000259" key="2">
    <source>
        <dbReference type="Pfam" id="PF07596"/>
    </source>
</evidence>
<organism evidence="3 4">
    <name type="scientific">Pedosphaera parvula (strain Ellin514)</name>
    <dbReference type="NCBI Taxonomy" id="320771"/>
    <lineage>
        <taxon>Bacteria</taxon>
        <taxon>Pseudomonadati</taxon>
        <taxon>Verrucomicrobiota</taxon>
        <taxon>Pedosphaerae</taxon>
        <taxon>Pedosphaerales</taxon>
        <taxon>Pedosphaeraceae</taxon>
        <taxon>Pedosphaera</taxon>
    </lineage>
</organism>
<feature type="domain" description="DUF1559" evidence="2">
    <location>
        <begin position="36"/>
        <end position="63"/>
    </location>
</feature>
<dbReference type="InterPro" id="IPR045584">
    <property type="entry name" value="Pilin-like"/>
</dbReference>
<keyword evidence="1" id="KW-0472">Membrane</keyword>
<reference evidence="3 4" key="1">
    <citation type="journal article" date="2011" name="J. Bacteriol.">
        <title>Genome sequence of 'Pedosphaera parvula' Ellin514, an aerobic Verrucomicrobial isolate from pasture soil.</title>
        <authorList>
            <person name="Kant R."/>
            <person name="van Passel M.W."/>
            <person name="Sangwan P."/>
            <person name="Palva A."/>
            <person name="Lucas S."/>
            <person name="Copeland A."/>
            <person name="Lapidus A."/>
            <person name="Glavina Del Rio T."/>
            <person name="Dalin E."/>
            <person name="Tice H."/>
            <person name="Bruce D."/>
            <person name="Goodwin L."/>
            <person name="Pitluck S."/>
            <person name="Chertkov O."/>
            <person name="Larimer F.W."/>
            <person name="Land M.L."/>
            <person name="Hauser L."/>
            <person name="Brettin T.S."/>
            <person name="Detter J.C."/>
            <person name="Han S."/>
            <person name="de Vos W.M."/>
            <person name="Janssen P.H."/>
            <person name="Smidt H."/>
        </authorList>
    </citation>
    <scope>NUCLEOTIDE SEQUENCE [LARGE SCALE GENOMIC DNA]</scope>
    <source>
        <strain evidence="3 4">Ellin514</strain>
    </source>
</reference>
<dbReference type="Proteomes" id="UP000003688">
    <property type="component" value="Unassembled WGS sequence"/>
</dbReference>
<comment type="caution">
    <text evidence="3">The sequence shown here is derived from an EMBL/GenBank/DDBJ whole genome shotgun (WGS) entry which is preliminary data.</text>
</comment>
<dbReference type="STRING" id="320771.Cflav_PD1041"/>
<dbReference type="InterPro" id="IPR012902">
    <property type="entry name" value="N_methyl_site"/>
</dbReference>
<dbReference type="NCBIfam" id="TIGR02532">
    <property type="entry name" value="IV_pilin_GFxxxE"/>
    <property type="match status" value="1"/>
</dbReference>
<gene>
    <name evidence="3" type="ORF">Cflav_PD1041</name>
</gene>
<sequence precursor="true">MRVSAKLQTAFTLTELLVVGAIIAILAALLFPVLGSAKGKARRTSCLNNLRQINLGVHMYCDDSGDTAPKTPWTSNSPAMYLDGQTGFKRVLESHSMSNLFSCPADTFFYNYGTNAGGGYLAQSLHAQSRSDNSSYGFNGGQMTIFGTNTFGIAGRKLGSIKDPIKTVLVAELPAYFPWSWHQPEPGLPLFNDARNMVSFVDGHVSYIKIHWNNNSPNGFALQYNPPAGYDYKWSGD</sequence>
<accession>B9XPH3</accession>
<keyword evidence="4" id="KW-1185">Reference proteome</keyword>
<dbReference type="EMBL" id="ABOX02000046">
    <property type="protein sequence ID" value="EEF58313.1"/>
    <property type="molecule type" value="Genomic_DNA"/>
</dbReference>
<name>B9XPH3_PEDPL</name>
<feature type="transmembrane region" description="Helical" evidence="1">
    <location>
        <begin position="16"/>
        <end position="35"/>
    </location>
</feature>
<keyword evidence="1" id="KW-1133">Transmembrane helix</keyword>